<name>A0A1X7BVU2_9RHOB</name>
<proteinExistence type="predicted"/>
<dbReference type="Proteomes" id="UP000193224">
    <property type="component" value="Unassembled WGS sequence"/>
</dbReference>
<protein>
    <submittedName>
        <fullName evidence="1">Uncharacterized protein</fullName>
    </submittedName>
</protein>
<evidence type="ECO:0000313" key="1">
    <source>
        <dbReference type="EMBL" id="SMC13733.1"/>
    </source>
</evidence>
<organism evidence="1 2">
    <name type="scientific">Roseovarius aestuarii</name>
    <dbReference type="NCBI Taxonomy" id="475083"/>
    <lineage>
        <taxon>Bacteria</taxon>
        <taxon>Pseudomonadati</taxon>
        <taxon>Pseudomonadota</taxon>
        <taxon>Alphaproteobacteria</taxon>
        <taxon>Rhodobacterales</taxon>
        <taxon>Roseobacteraceae</taxon>
        <taxon>Roseovarius</taxon>
    </lineage>
</organism>
<sequence>MHSGGAGESLQIANMASGRAKQFLQSLTNDRARQILVDAVEDPELMKVLLGRPSNLNSPRVERIMSRYLTGTVGASLPDE</sequence>
<gene>
    <name evidence="1" type="ORF">ROA7745_03592</name>
</gene>
<keyword evidence="2" id="KW-1185">Reference proteome</keyword>
<accession>A0A1X7BVU2</accession>
<dbReference type="OrthoDB" id="8313682at2"/>
<dbReference type="RefSeq" id="WP_085801667.1">
    <property type="nucleotide sequence ID" value="NZ_FWXB01000016.1"/>
</dbReference>
<dbReference type="EMBL" id="FWXB01000016">
    <property type="protein sequence ID" value="SMC13733.1"/>
    <property type="molecule type" value="Genomic_DNA"/>
</dbReference>
<evidence type="ECO:0000313" key="2">
    <source>
        <dbReference type="Proteomes" id="UP000193224"/>
    </source>
</evidence>
<dbReference type="AlphaFoldDB" id="A0A1X7BVU2"/>
<reference evidence="1 2" key="1">
    <citation type="submission" date="2017-03" db="EMBL/GenBank/DDBJ databases">
        <authorList>
            <person name="Afonso C.L."/>
            <person name="Miller P.J."/>
            <person name="Scott M.A."/>
            <person name="Spackman E."/>
            <person name="Goraichik I."/>
            <person name="Dimitrov K.M."/>
            <person name="Suarez D.L."/>
            <person name="Swayne D.E."/>
        </authorList>
    </citation>
    <scope>NUCLEOTIDE SEQUENCE [LARGE SCALE GENOMIC DNA]</scope>
    <source>
        <strain evidence="1 2">CECT 7745</strain>
    </source>
</reference>